<organism evidence="2 3">
    <name type="scientific">Algivirga pacifica</name>
    <dbReference type="NCBI Taxonomy" id="1162670"/>
    <lineage>
        <taxon>Bacteria</taxon>
        <taxon>Pseudomonadati</taxon>
        <taxon>Bacteroidota</taxon>
        <taxon>Cytophagia</taxon>
        <taxon>Cytophagales</taxon>
        <taxon>Flammeovirgaceae</taxon>
        <taxon>Algivirga</taxon>
    </lineage>
</organism>
<feature type="transmembrane region" description="Helical" evidence="1">
    <location>
        <begin position="111"/>
        <end position="130"/>
    </location>
</feature>
<gene>
    <name evidence="2" type="ORF">GCM10023331_12310</name>
</gene>
<keyword evidence="3" id="KW-1185">Reference proteome</keyword>
<reference evidence="3" key="1">
    <citation type="journal article" date="2019" name="Int. J. Syst. Evol. Microbiol.">
        <title>The Global Catalogue of Microorganisms (GCM) 10K type strain sequencing project: providing services to taxonomists for standard genome sequencing and annotation.</title>
        <authorList>
            <consortium name="The Broad Institute Genomics Platform"/>
            <consortium name="The Broad Institute Genome Sequencing Center for Infectious Disease"/>
            <person name="Wu L."/>
            <person name="Ma J."/>
        </authorList>
    </citation>
    <scope>NUCLEOTIDE SEQUENCE [LARGE SCALE GENOMIC DNA]</scope>
    <source>
        <strain evidence="3">JCM 18326</strain>
    </source>
</reference>
<evidence type="ECO:0000313" key="2">
    <source>
        <dbReference type="EMBL" id="GAA4828738.1"/>
    </source>
</evidence>
<evidence type="ECO:0000256" key="1">
    <source>
        <dbReference type="SAM" id="Phobius"/>
    </source>
</evidence>
<accession>A0ABP9D4F2</accession>
<feature type="transmembrane region" description="Helical" evidence="1">
    <location>
        <begin position="24"/>
        <end position="50"/>
    </location>
</feature>
<name>A0ABP9D4F2_9BACT</name>
<protein>
    <submittedName>
        <fullName evidence="2">Uncharacterized protein</fullName>
    </submittedName>
</protein>
<evidence type="ECO:0000313" key="3">
    <source>
        <dbReference type="Proteomes" id="UP001500298"/>
    </source>
</evidence>
<dbReference type="RefSeq" id="WP_345370120.1">
    <property type="nucleotide sequence ID" value="NZ_BAABJX010000020.1"/>
</dbReference>
<feature type="transmembrane region" description="Helical" evidence="1">
    <location>
        <begin position="70"/>
        <end position="90"/>
    </location>
</feature>
<keyword evidence="1" id="KW-0812">Transmembrane</keyword>
<dbReference type="EMBL" id="BAABJX010000020">
    <property type="protein sequence ID" value="GAA4828738.1"/>
    <property type="molecule type" value="Genomic_DNA"/>
</dbReference>
<keyword evidence="1" id="KW-0472">Membrane</keyword>
<dbReference type="Proteomes" id="UP001500298">
    <property type="component" value="Unassembled WGS sequence"/>
</dbReference>
<feature type="transmembrane region" description="Helical" evidence="1">
    <location>
        <begin position="184"/>
        <end position="202"/>
    </location>
</feature>
<proteinExistence type="predicted"/>
<feature type="transmembrane region" description="Helical" evidence="1">
    <location>
        <begin position="160"/>
        <end position="178"/>
    </location>
</feature>
<keyword evidence="1" id="KW-1133">Transmembrane helix</keyword>
<sequence length="208" mass="22902">MKTKSEALEEIAEIRSLMEQSTRFLSLSGLSGILSGSYALVAALYVYLMYYTEQSGSWMRYVSMEGPKKTPLLLTGITTLVLALTTMLGLSYRNANKKGIQFWSASSQRMLQSLSVPLLTGGLFCLILLYRGDGILVAPATLIFYGLALVNASKHTVKDVHSLGMIQIALGLMATFFAGHGLLFWSLGFGVMHIIYGTVMYLKYERAQ</sequence>
<feature type="transmembrane region" description="Helical" evidence="1">
    <location>
        <begin position="136"/>
        <end position="153"/>
    </location>
</feature>
<comment type="caution">
    <text evidence="2">The sequence shown here is derived from an EMBL/GenBank/DDBJ whole genome shotgun (WGS) entry which is preliminary data.</text>
</comment>